<gene>
    <name evidence="3" type="ORF">FJZ47_00620</name>
</gene>
<dbReference type="GO" id="GO:0030983">
    <property type="term" value="F:mismatched DNA binding"/>
    <property type="evidence" value="ECO:0007669"/>
    <property type="project" value="InterPro"/>
</dbReference>
<evidence type="ECO:0000313" key="3">
    <source>
        <dbReference type="EMBL" id="MBM3222296.1"/>
    </source>
</evidence>
<organism evidence="3 4">
    <name type="scientific">Tectimicrobiota bacterium</name>
    <dbReference type="NCBI Taxonomy" id="2528274"/>
    <lineage>
        <taxon>Bacteria</taxon>
        <taxon>Pseudomonadati</taxon>
        <taxon>Nitrospinota/Tectimicrobiota group</taxon>
        <taxon>Candidatus Tectimicrobiota</taxon>
    </lineage>
</organism>
<feature type="region of interest" description="Disordered" evidence="1">
    <location>
        <begin position="54"/>
        <end position="84"/>
    </location>
</feature>
<protein>
    <recommendedName>
        <fullName evidence="2">DNA mismatch repair protein MutS-like N-terminal domain-containing protein</fullName>
    </recommendedName>
</protein>
<feature type="domain" description="DNA mismatch repair protein MutS-like N-terminal" evidence="2">
    <location>
        <begin position="25"/>
        <end position="49"/>
    </location>
</feature>
<dbReference type="EMBL" id="VGLS01000008">
    <property type="protein sequence ID" value="MBM3222296.1"/>
    <property type="molecule type" value="Genomic_DNA"/>
</dbReference>
<dbReference type="Pfam" id="PF01624">
    <property type="entry name" value="MutS_I"/>
    <property type="match status" value="1"/>
</dbReference>
<sequence length="84" mass="9194">MTQQRFCTGVPGMAAAPEQAPLTLTPMLRQYAQVKAAHPDAILLFRLGESRGKTHGLCHRPHASAPWRRASPSLALAPRGWQQP</sequence>
<name>A0A937VZ48_UNCTE</name>
<dbReference type="Gene3D" id="3.40.1170.10">
    <property type="entry name" value="DNA repair protein MutS, domain I"/>
    <property type="match status" value="1"/>
</dbReference>
<dbReference type="GO" id="GO:0005524">
    <property type="term" value="F:ATP binding"/>
    <property type="evidence" value="ECO:0007669"/>
    <property type="project" value="InterPro"/>
</dbReference>
<reference evidence="3" key="1">
    <citation type="submission" date="2019-03" db="EMBL/GenBank/DDBJ databases">
        <title>Lake Tanganyika Metagenome-Assembled Genomes (MAGs).</title>
        <authorList>
            <person name="Tran P."/>
        </authorList>
    </citation>
    <scope>NUCLEOTIDE SEQUENCE</scope>
    <source>
        <strain evidence="3">K_DeepCast_65m_m2_066</strain>
    </source>
</reference>
<dbReference type="AlphaFoldDB" id="A0A937VZ48"/>
<dbReference type="Proteomes" id="UP000712673">
    <property type="component" value="Unassembled WGS sequence"/>
</dbReference>
<proteinExistence type="predicted"/>
<evidence type="ECO:0000313" key="4">
    <source>
        <dbReference type="Proteomes" id="UP000712673"/>
    </source>
</evidence>
<accession>A0A937VZ48</accession>
<dbReference type="SUPFAM" id="SSF55271">
    <property type="entry name" value="DNA repair protein MutS, domain I"/>
    <property type="match status" value="1"/>
</dbReference>
<dbReference type="InterPro" id="IPR016151">
    <property type="entry name" value="DNA_mismatch_repair_MutS_N"/>
</dbReference>
<dbReference type="GO" id="GO:0006298">
    <property type="term" value="P:mismatch repair"/>
    <property type="evidence" value="ECO:0007669"/>
    <property type="project" value="InterPro"/>
</dbReference>
<evidence type="ECO:0000259" key="2">
    <source>
        <dbReference type="Pfam" id="PF01624"/>
    </source>
</evidence>
<evidence type="ECO:0000256" key="1">
    <source>
        <dbReference type="SAM" id="MobiDB-lite"/>
    </source>
</evidence>
<dbReference type="InterPro" id="IPR007695">
    <property type="entry name" value="DNA_mismatch_repair_MutS-lik_N"/>
</dbReference>
<comment type="caution">
    <text evidence="3">The sequence shown here is derived from an EMBL/GenBank/DDBJ whole genome shotgun (WGS) entry which is preliminary data.</text>
</comment>